<dbReference type="Proteomes" id="UP001501521">
    <property type="component" value="Unassembled WGS sequence"/>
</dbReference>
<dbReference type="SUPFAM" id="SSF55347">
    <property type="entry name" value="Glyceraldehyde-3-phosphate dehydrogenase-like, C-terminal domain"/>
    <property type="match status" value="1"/>
</dbReference>
<name>A0ABP9EZ59_9ACTN</name>
<dbReference type="Gene3D" id="3.30.360.10">
    <property type="entry name" value="Dihydrodipicolinate Reductase, domain 2"/>
    <property type="match status" value="1"/>
</dbReference>
<comment type="caution">
    <text evidence="5">The sequence shown here is derived from an EMBL/GenBank/DDBJ whole genome shotgun (WGS) entry which is preliminary data.</text>
</comment>
<dbReference type="InterPro" id="IPR036291">
    <property type="entry name" value="NAD(P)-bd_dom_sf"/>
</dbReference>
<dbReference type="PANTHER" id="PTHR22604:SF105">
    <property type="entry name" value="TRANS-1,2-DIHYDROBENZENE-1,2-DIOL DEHYDROGENASE"/>
    <property type="match status" value="1"/>
</dbReference>
<dbReference type="InterPro" id="IPR050984">
    <property type="entry name" value="Gfo/Idh/MocA_domain"/>
</dbReference>
<gene>
    <name evidence="5" type="ORF">GCM10025789_03970</name>
</gene>
<evidence type="ECO:0000313" key="6">
    <source>
        <dbReference type="Proteomes" id="UP001501521"/>
    </source>
</evidence>
<dbReference type="Pfam" id="PF22725">
    <property type="entry name" value="GFO_IDH_MocA_C3"/>
    <property type="match status" value="1"/>
</dbReference>
<dbReference type="PANTHER" id="PTHR22604">
    <property type="entry name" value="OXIDOREDUCTASES"/>
    <property type="match status" value="1"/>
</dbReference>
<dbReference type="Pfam" id="PF01408">
    <property type="entry name" value="GFO_IDH_MocA"/>
    <property type="match status" value="1"/>
</dbReference>
<feature type="domain" description="Gfo/Idh/MocA-like oxidoreductase N-terminal" evidence="3">
    <location>
        <begin position="18"/>
        <end position="135"/>
    </location>
</feature>
<reference evidence="6" key="1">
    <citation type="journal article" date="2019" name="Int. J. Syst. Evol. Microbiol.">
        <title>The Global Catalogue of Microorganisms (GCM) 10K type strain sequencing project: providing services to taxonomists for standard genome sequencing and annotation.</title>
        <authorList>
            <consortium name="The Broad Institute Genomics Platform"/>
            <consortium name="The Broad Institute Genome Sequencing Center for Infectious Disease"/>
            <person name="Wu L."/>
            <person name="Ma J."/>
        </authorList>
    </citation>
    <scope>NUCLEOTIDE SEQUENCE [LARGE SCALE GENOMIC DNA]</scope>
    <source>
        <strain evidence="6">JCM 19125</strain>
    </source>
</reference>
<accession>A0ABP9EZ59</accession>
<comment type="similarity">
    <text evidence="1">Belongs to the Gfo/Idh/MocA family.</text>
</comment>
<sequence length="341" mass="36676">MTTLPHSRVPDPMTAPPLRWGVLGTGWIADRFFDAAHKHTQQRVAAVGSRTQAKADEFAARFGAPRAHGSYEALVADPDVDIVYVATPHSEHLANAKLATEAGKPVLVEKAFTQTTAEARELLDAARDAGVAVMEAMWTRFIPHMDVIRQLLADGALGDIETVFADHGQWFADDADSRLFDPARAGGAMLDLGVYPVSFMHFALGAPGRSLSLGTRAFTGVDRQISAVFDGFDAHPGANALITTTCKSLTPTRAFIAGTKATVDVPTFFYGPQRFTLRTVDGATVLSEEPTLVAHEGLAYEAAHFATMVAEGRVESELMPWDETLAVMGTMQQLIDGLPRA</sequence>
<dbReference type="Gene3D" id="3.40.50.720">
    <property type="entry name" value="NAD(P)-binding Rossmann-like Domain"/>
    <property type="match status" value="1"/>
</dbReference>
<proteinExistence type="inferred from homology"/>
<dbReference type="InterPro" id="IPR055170">
    <property type="entry name" value="GFO_IDH_MocA-like_dom"/>
</dbReference>
<evidence type="ECO:0000256" key="2">
    <source>
        <dbReference type="ARBA" id="ARBA00023002"/>
    </source>
</evidence>
<dbReference type="RefSeq" id="WP_345578198.1">
    <property type="nucleotide sequence ID" value="NZ_BAABLV010000008.1"/>
</dbReference>
<evidence type="ECO:0000259" key="4">
    <source>
        <dbReference type="Pfam" id="PF22725"/>
    </source>
</evidence>
<evidence type="ECO:0000313" key="5">
    <source>
        <dbReference type="EMBL" id="GAA4890657.1"/>
    </source>
</evidence>
<protein>
    <submittedName>
        <fullName evidence="5">Gfo/Idh/MocA family oxidoreductase</fullName>
    </submittedName>
</protein>
<dbReference type="EMBL" id="BAABLV010000008">
    <property type="protein sequence ID" value="GAA4890657.1"/>
    <property type="molecule type" value="Genomic_DNA"/>
</dbReference>
<dbReference type="SUPFAM" id="SSF51735">
    <property type="entry name" value="NAD(P)-binding Rossmann-fold domains"/>
    <property type="match status" value="1"/>
</dbReference>
<dbReference type="InterPro" id="IPR000683">
    <property type="entry name" value="Gfo/Idh/MocA-like_OxRdtase_N"/>
</dbReference>
<keyword evidence="6" id="KW-1185">Reference proteome</keyword>
<organism evidence="5 6">
    <name type="scientific">Tessaracoccus lubricantis</name>
    <dbReference type="NCBI Taxonomy" id="545543"/>
    <lineage>
        <taxon>Bacteria</taxon>
        <taxon>Bacillati</taxon>
        <taxon>Actinomycetota</taxon>
        <taxon>Actinomycetes</taxon>
        <taxon>Propionibacteriales</taxon>
        <taxon>Propionibacteriaceae</taxon>
        <taxon>Tessaracoccus</taxon>
    </lineage>
</organism>
<evidence type="ECO:0000259" key="3">
    <source>
        <dbReference type="Pfam" id="PF01408"/>
    </source>
</evidence>
<keyword evidence="2" id="KW-0560">Oxidoreductase</keyword>
<feature type="domain" description="GFO/IDH/MocA-like oxidoreductase" evidence="4">
    <location>
        <begin position="148"/>
        <end position="263"/>
    </location>
</feature>
<evidence type="ECO:0000256" key="1">
    <source>
        <dbReference type="ARBA" id="ARBA00010928"/>
    </source>
</evidence>